<evidence type="ECO:0000313" key="2">
    <source>
        <dbReference type="Proteomes" id="UP000077521"/>
    </source>
</evidence>
<reference evidence="1" key="1">
    <citation type="submission" date="2016-04" db="EMBL/GenBank/DDBJ databases">
        <authorList>
            <person name="Nguyen H.D."/>
            <person name="Samba Siva P."/>
            <person name="Cullis J."/>
            <person name="Levesque C.A."/>
            <person name="Hambleton S."/>
        </authorList>
    </citation>
    <scope>NUCLEOTIDE SEQUENCE</scope>
    <source>
        <strain evidence="1">DAOMC 236416</strain>
    </source>
</reference>
<sequence length="92" mass="10182">MDVEVEATPSVKRTVFPTPPAYKYPHHHRNSSSPAQPAETELCDPASMFQHMSLTAEEGMRADLRRLRIGFDDVLPSTSRHTQTSTSPSTSA</sequence>
<organism evidence="1 2">
    <name type="scientific">Tilletia indica</name>
    <dbReference type="NCBI Taxonomy" id="43049"/>
    <lineage>
        <taxon>Eukaryota</taxon>
        <taxon>Fungi</taxon>
        <taxon>Dikarya</taxon>
        <taxon>Basidiomycota</taxon>
        <taxon>Ustilaginomycotina</taxon>
        <taxon>Exobasidiomycetes</taxon>
        <taxon>Tilletiales</taxon>
        <taxon>Tilletiaceae</taxon>
        <taxon>Tilletia</taxon>
    </lineage>
</organism>
<gene>
    <name evidence="1" type="ORF">A4X13_0g7247</name>
</gene>
<protein>
    <submittedName>
        <fullName evidence="1">Uncharacterized protein</fullName>
    </submittedName>
</protein>
<reference evidence="1" key="2">
    <citation type="journal article" date="2019" name="IMA Fungus">
        <title>Genome sequencing and comparison of five Tilletia species to identify candidate genes for the detection of regulated species infecting wheat.</title>
        <authorList>
            <person name="Nguyen H.D.T."/>
            <person name="Sultana T."/>
            <person name="Kesanakurti P."/>
            <person name="Hambleton S."/>
        </authorList>
    </citation>
    <scope>NUCLEOTIDE SEQUENCE</scope>
    <source>
        <strain evidence="1">DAOMC 236416</strain>
    </source>
</reference>
<name>A0A177T4H8_9BASI</name>
<proteinExistence type="predicted"/>
<dbReference type="Proteomes" id="UP000077521">
    <property type="component" value="Unassembled WGS sequence"/>
</dbReference>
<evidence type="ECO:0000313" key="1">
    <source>
        <dbReference type="EMBL" id="KAE8241823.1"/>
    </source>
</evidence>
<comment type="caution">
    <text evidence="1">The sequence shown here is derived from an EMBL/GenBank/DDBJ whole genome shotgun (WGS) entry which is preliminary data.</text>
</comment>
<dbReference type="AlphaFoldDB" id="A0A177T4H8"/>
<dbReference type="EMBL" id="LWDF02000848">
    <property type="protein sequence ID" value="KAE8241823.1"/>
    <property type="molecule type" value="Genomic_DNA"/>
</dbReference>
<accession>A0A177T4H8</accession>
<keyword evidence="2" id="KW-1185">Reference proteome</keyword>